<dbReference type="NCBIfam" id="TIGR00120">
    <property type="entry name" value="ArgJ"/>
    <property type="match status" value="1"/>
</dbReference>
<dbReference type="Gene3D" id="3.60.70.12">
    <property type="entry name" value="L-amino peptidase D-ALA esterase/amidase"/>
    <property type="match status" value="1"/>
</dbReference>
<proteinExistence type="inferred from homology"/>
<feature type="site" description="Involved in the stabilization of negative charge on the oxyanion by the formation of the oxyanion hole" evidence="7">
    <location>
        <position position="108"/>
    </location>
</feature>
<feature type="binding site" evidence="7">
    <location>
        <position position="147"/>
    </location>
    <ligand>
        <name>substrate</name>
    </ligand>
</feature>
<dbReference type="GO" id="GO:0005737">
    <property type="term" value="C:cytoplasm"/>
    <property type="evidence" value="ECO:0007669"/>
    <property type="project" value="UniProtKB-SubCell"/>
</dbReference>
<evidence type="ECO:0000256" key="1">
    <source>
        <dbReference type="ARBA" id="ARBA00006774"/>
    </source>
</evidence>
<feature type="binding site" evidence="7">
    <location>
        <position position="384"/>
    </location>
    <ligand>
        <name>substrate</name>
    </ligand>
</feature>
<evidence type="ECO:0000313" key="9">
    <source>
        <dbReference type="Proteomes" id="UP000612009"/>
    </source>
</evidence>
<dbReference type="PANTHER" id="PTHR23100:SF0">
    <property type="entry name" value="ARGININE BIOSYNTHESIS BIFUNCTIONAL PROTEIN ARGJ, MITOCHONDRIAL"/>
    <property type="match status" value="1"/>
</dbReference>
<feature type="active site" description="Nucleophile" evidence="7">
    <location>
        <position position="181"/>
    </location>
</feature>
<dbReference type="EMBL" id="CAJHIR010000009">
    <property type="protein sequence ID" value="CAD6491969.1"/>
    <property type="molecule type" value="Genomic_DNA"/>
</dbReference>
<dbReference type="SUPFAM" id="SSF56266">
    <property type="entry name" value="DmpA/ArgJ-like"/>
    <property type="match status" value="1"/>
</dbReference>
<comment type="function">
    <text evidence="7">Catalyzes the transfer of the acetyl group from N(2)-acetylornithine to glutamate, forming N-acetylglutamate and L-ornithine.</text>
</comment>
<dbReference type="HAMAP" id="MF_01106">
    <property type="entry name" value="ArgJ"/>
    <property type="match status" value="1"/>
</dbReference>
<dbReference type="InterPro" id="IPR002813">
    <property type="entry name" value="Arg_biosynth_ArgJ"/>
</dbReference>
<dbReference type="FunFam" id="3.10.20.340:FF:000001">
    <property type="entry name" value="Arginine biosynthesis bifunctional protein ArgJ, chloroplastic"/>
    <property type="match status" value="1"/>
</dbReference>
<feature type="chain" id="PRO_5044352659" description="Glutamate N-acetyltransferase beta chain" evidence="7">
    <location>
        <begin position="181"/>
        <end position="389"/>
    </location>
</feature>
<dbReference type="NCBIfam" id="NF003802">
    <property type="entry name" value="PRK05388.1"/>
    <property type="match status" value="1"/>
</dbReference>
<gene>
    <name evidence="7 8" type="primary">argJ</name>
    <name evidence="8" type="ORF">LAKADJCE_00215</name>
</gene>
<evidence type="ECO:0000256" key="5">
    <source>
        <dbReference type="ARBA" id="ARBA00022813"/>
    </source>
</evidence>
<feature type="binding site" evidence="7">
    <location>
        <position position="170"/>
    </location>
    <ligand>
        <name>substrate</name>
    </ligand>
</feature>
<feature type="site" description="Involved in the stabilization of negative charge on the oxyanion by the formation of the oxyanion hole" evidence="7">
    <location>
        <position position="109"/>
    </location>
</feature>
<feature type="binding site" evidence="7">
    <location>
        <position position="389"/>
    </location>
    <ligand>
        <name>substrate</name>
    </ligand>
</feature>
<dbReference type="EC" id="2.3.1.35" evidence="7"/>
<dbReference type="Gene3D" id="3.10.20.340">
    <property type="entry name" value="ArgJ beta chain, C-terminal domain"/>
    <property type="match status" value="1"/>
</dbReference>
<dbReference type="PANTHER" id="PTHR23100">
    <property type="entry name" value="ARGININE BIOSYNTHESIS BIFUNCTIONAL PROTEIN ARGJ"/>
    <property type="match status" value="1"/>
</dbReference>
<accession>A0A811T933</accession>
<keyword evidence="2 7" id="KW-0055">Arginine biosynthesis</keyword>
<comment type="catalytic activity">
    <reaction evidence="7">
        <text>N(2)-acetyl-L-ornithine + L-glutamate = N-acetyl-L-glutamate + L-ornithine</text>
        <dbReference type="Rhea" id="RHEA:15349"/>
        <dbReference type="ChEBI" id="CHEBI:29985"/>
        <dbReference type="ChEBI" id="CHEBI:44337"/>
        <dbReference type="ChEBI" id="CHEBI:46911"/>
        <dbReference type="ChEBI" id="CHEBI:57805"/>
        <dbReference type="EC" id="2.3.1.35"/>
    </reaction>
</comment>
<feature type="binding site" evidence="7">
    <location>
        <position position="181"/>
    </location>
    <ligand>
        <name>substrate</name>
    </ligand>
</feature>
<evidence type="ECO:0000256" key="6">
    <source>
        <dbReference type="ARBA" id="ARBA00023315"/>
    </source>
</evidence>
<dbReference type="AlphaFoldDB" id="A0A811T933"/>
<evidence type="ECO:0000256" key="3">
    <source>
        <dbReference type="ARBA" id="ARBA00022605"/>
    </source>
</evidence>
<keyword evidence="6 7" id="KW-0012">Acyltransferase</keyword>
<comment type="similarity">
    <text evidence="1 7">Belongs to the ArgJ family.</text>
</comment>
<comment type="subunit">
    <text evidence="7">Heterotetramer of two alpha and two beta chains.</text>
</comment>
<dbReference type="GO" id="GO:0004042">
    <property type="term" value="F:L-glutamate N-acetyltransferase activity"/>
    <property type="evidence" value="ECO:0007669"/>
    <property type="project" value="TreeGrafter"/>
</dbReference>
<name>A0A811T933_9EURY</name>
<dbReference type="GO" id="GO:0006592">
    <property type="term" value="P:ornithine biosynthetic process"/>
    <property type="evidence" value="ECO:0007669"/>
    <property type="project" value="TreeGrafter"/>
</dbReference>
<evidence type="ECO:0000256" key="7">
    <source>
        <dbReference type="HAMAP-Rule" id="MF_01106"/>
    </source>
</evidence>
<evidence type="ECO:0000313" key="8">
    <source>
        <dbReference type="EMBL" id="CAD6491969.1"/>
    </source>
</evidence>
<evidence type="ECO:0000256" key="4">
    <source>
        <dbReference type="ARBA" id="ARBA00022679"/>
    </source>
</evidence>
<dbReference type="InterPro" id="IPR042195">
    <property type="entry name" value="ArgJ_beta_C"/>
</dbReference>
<feature type="site" description="Cleavage; by autolysis" evidence="7">
    <location>
        <begin position="180"/>
        <end position="181"/>
    </location>
</feature>
<dbReference type="GO" id="GO:0004358">
    <property type="term" value="F:L-glutamate N-acetyltransferase activity, acting on acetyl-L-ornithine as donor"/>
    <property type="evidence" value="ECO:0007669"/>
    <property type="project" value="UniProtKB-UniRule"/>
</dbReference>
<comment type="caution">
    <text evidence="8">The sequence shown here is derived from an EMBL/GenBank/DDBJ whole genome shotgun (WGS) entry which is preliminary data.</text>
</comment>
<sequence>MKELNSGICAIEGISTWGIKEGKYGLAIILAEGLAVAVYTQNKVIAAPLVVTKKHLESQKGHIKAVIVNSGNANACTGQKGIEDAEEICKILAQKLNCKKEEILVASTGIIGRLLPVDKIKQQIDKVMPELASGSIASKKAAEAIITTDTTIKQFAVETVGYVHVGGILKGAGMIAPNMATMLAFICTDACLPHDVLQDCLQKSVDKSFNMVIVDGDTSTNDMAILITTEKKECSVTEFQQALDTTCINLAKMMAKDGEGAIKLIELTVTGAETPDDAKKIARTILTSPLVKTAIFGEDPNWGRIIAAAGRSGANINPEKMTLKFSDKNDSATIIDKGRTIETTSKIKKIMKSDTINIELALNIGKATATGWGCDLTYEYVKINAEYST</sequence>
<feature type="binding site" evidence="7">
    <location>
        <position position="259"/>
    </location>
    <ligand>
        <name>substrate</name>
    </ligand>
</feature>
<comment type="pathway">
    <text evidence="7">Amino-acid biosynthesis; L-arginine biosynthesis; L-ornithine and N-acetyl-L-glutamate from L-glutamate and N(2)-acetyl-L-ornithine (cyclic): step 1/1.</text>
</comment>
<organism evidence="8 9">
    <name type="scientific">Candidatus Argoarchaeum ethanivorans</name>
    <dbReference type="NCBI Taxonomy" id="2608793"/>
    <lineage>
        <taxon>Archaea</taxon>
        <taxon>Methanobacteriati</taxon>
        <taxon>Methanobacteriota</taxon>
        <taxon>Stenosarchaea group</taxon>
        <taxon>Methanomicrobia</taxon>
        <taxon>Methanosarcinales</taxon>
        <taxon>Methanosarcinales incertae sedis</taxon>
        <taxon>GOM Arc I cluster</taxon>
        <taxon>Candidatus Argoarchaeum</taxon>
    </lineage>
</organism>
<protein>
    <recommendedName>
        <fullName evidence="7">Glutamate N-acetyltransferase</fullName>
        <ecNumber evidence="7">2.3.1.35</ecNumber>
    </recommendedName>
    <alternativeName>
        <fullName evidence="7">Ornithine acetyltransferase</fullName>
        <shortName evidence="7">OATase</shortName>
    </alternativeName>
    <alternativeName>
        <fullName evidence="7">Ornithine transacetylase</fullName>
    </alternativeName>
    <component>
        <recommendedName>
            <fullName evidence="7">Glutamate N-acetyltransferase alpha chain</fullName>
        </recommendedName>
    </component>
    <component>
        <recommendedName>
            <fullName evidence="7">Glutamate N-acetyltransferase beta chain</fullName>
        </recommendedName>
    </component>
</protein>
<dbReference type="CDD" id="cd02152">
    <property type="entry name" value="OAT"/>
    <property type="match status" value="1"/>
</dbReference>
<feature type="chain" id="PRO_5044352660" description="Glutamate N-acetyltransferase alpha chain" evidence="7">
    <location>
        <begin position="1"/>
        <end position="180"/>
    </location>
</feature>
<comment type="subcellular location">
    <subcellularLocation>
        <location evidence="7">Cytoplasm</location>
    </subcellularLocation>
</comment>
<keyword evidence="3 7" id="KW-0028">Amino-acid biosynthesis</keyword>
<reference evidence="8" key="1">
    <citation type="submission" date="2020-10" db="EMBL/GenBank/DDBJ databases">
        <authorList>
            <person name="Hahn C.J."/>
            <person name="Laso-Perez R."/>
            <person name="Vulcano F."/>
            <person name="Vaziourakis K.-M."/>
            <person name="Stokke R."/>
            <person name="Steen I.H."/>
            <person name="Teske A."/>
            <person name="Boetius A."/>
            <person name="Liebeke M."/>
            <person name="Amann R."/>
            <person name="Knittel K."/>
        </authorList>
    </citation>
    <scope>NUCLEOTIDE SEQUENCE</scope>
    <source>
        <strain evidence="8">Gfbio:e3339647-f889-4370-9287-4fb5cb688e4c:AG392J18_GoMArc1</strain>
    </source>
</reference>
<keyword evidence="5 7" id="KW-0068">Autocatalytic cleavage</keyword>
<dbReference type="InterPro" id="IPR016117">
    <property type="entry name" value="ArgJ-like_dom_sf"/>
</dbReference>
<keyword evidence="4 7" id="KW-0808">Transferase</keyword>
<dbReference type="Pfam" id="PF01960">
    <property type="entry name" value="ArgJ"/>
    <property type="match status" value="1"/>
</dbReference>
<evidence type="ECO:0000256" key="2">
    <source>
        <dbReference type="ARBA" id="ARBA00022571"/>
    </source>
</evidence>
<dbReference type="UniPathway" id="UPA00068">
    <property type="reaction ID" value="UER00106"/>
</dbReference>
<dbReference type="Proteomes" id="UP000612009">
    <property type="component" value="Unassembled WGS sequence"/>
</dbReference>
<dbReference type="GO" id="GO:0006526">
    <property type="term" value="P:L-arginine biosynthetic process"/>
    <property type="evidence" value="ECO:0007669"/>
    <property type="project" value="UniProtKB-UniRule"/>
</dbReference>
<keyword evidence="7" id="KW-0963">Cytoplasm</keyword>